<dbReference type="AlphaFoldDB" id="A0A3E5HLM3"/>
<evidence type="ECO:0000256" key="3">
    <source>
        <dbReference type="SAM" id="Phobius"/>
    </source>
</evidence>
<keyword evidence="1" id="KW-0378">Hydrolase</keyword>
<evidence type="ECO:0000313" key="5">
    <source>
        <dbReference type="Proteomes" id="UP000261031"/>
    </source>
</evidence>
<gene>
    <name evidence="4" type="ORF">DXA79_05050</name>
</gene>
<accession>A0A3E5HLM3</accession>
<dbReference type="NCBIfam" id="NF033745">
    <property type="entry name" value="class_C_sortase"/>
    <property type="match status" value="1"/>
</dbReference>
<dbReference type="CDD" id="cd05827">
    <property type="entry name" value="Sortase_C"/>
    <property type="match status" value="1"/>
</dbReference>
<comment type="caution">
    <text evidence="4">The sequence shown here is derived from an EMBL/GenBank/DDBJ whole genome shotgun (WGS) entry which is preliminary data.</text>
</comment>
<dbReference type="InterPro" id="IPR005754">
    <property type="entry name" value="Sortase"/>
</dbReference>
<keyword evidence="3" id="KW-0472">Membrane</keyword>
<dbReference type="Gene3D" id="2.40.260.10">
    <property type="entry name" value="Sortase"/>
    <property type="match status" value="1"/>
</dbReference>
<evidence type="ECO:0000256" key="1">
    <source>
        <dbReference type="ARBA" id="ARBA00022801"/>
    </source>
</evidence>
<keyword evidence="3" id="KW-1133">Transmembrane helix</keyword>
<keyword evidence="3" id="KW-0812">Transmembrane</keyword>
<feature type="active site" description="Proton donor/acceptor" evidence="2">
    <location>
        <position position="180"/>
    </location>
</feature>
<proteinExistence type="predicted"/>
<feature type="active site" description="Acyl-thioester intermediate" evidence="2">
    <location>
        <position position="242"/>
    </location>
</feature>
<dbReference type="InterPro" id="IPR042002">
    <property type="entry name" value="Sortase_C"/>
</dbReference>
<feature type="transmembrane region" description="Helical" evidence="3">
    <location>
        <begin position="33"/>
        <end position="58"/>
    </location>
</feature>
<dbReference type="InterPro" id="IPR023365">
    <property type="entry name" value="Sortase_dom-sf"/>
</dbReference>
<dbReference type="SUPFAM" id="SSF63817">
    <property type="entry name" value="Sortase"/>
    <property type="match status" value="1"/>
</dbReference>
<organism evidence="4 5">
    <name type="scientific">Bifidobacterium pseudocatenulatum</name>
    <dbReference type="NCBI Taxonomy" id="28026"/>
    <lineage>
        <taxon>Bacteria</taxon>
        <taxon>Bacillati</taxon>
        <taxon>Actinomycetota</taxon>
        <taxon>Actinomycetes</taxon>
        <taxon>Bifidobacteriales</taxon>
        <taxon>Bifidobacteriaceae</taxon>
        <taxon>Bifidobacterium</taxon>
    </lineage>
</organism>
<dbReference type="Pfam" id="PF04203">
    <property type="entry name" value="Sortase"/>
    <property type="match status" value="1"/>
</dbReference>
<evidence type="ECO:0000256" key="2">
    <source>
        <dbReference type="PIRSR" id="PIRSR605754-1"/>
    </source>
</evidence>
<dbReference type="GO" id="GO:0016787">
    <property type="term" value="F:hydrolase activity"/>
    <property type="evidence" value="ECO:0007669"/>
    <property type="project" value="UniProtKB-KW"/>
</dbReference>
<dbReference type="NCBIfam" id="TIGR01076">
    <property type="entry name" value="sortase_fam"/>
    <property type="match status" value="1"/>
</dbReference>
<protein>
    <submittedName>
        <fullName evidence="4">Class C sortase</fullName>
    </submittedName>
</protein>
<sequence>MDDMSDFWRIVSGGRAESTRQRLERHDRRMSRLYRLLALPLIVGGLTVMLTPGLNTWWNDRTLTHEAHAVETLPQDGVGRQVRAARDYNRRMVGRQYQIGEVLNPDGTRDADFTEDTTYQRLLDSDASGTMGALRIPAIGVDLPIRHGTGPDSLDNGLGHVHGTSLPVGGTDTRTVISGHTNVAGKTLFTRLDELKKDQTFVISVYGRELHYRIVSIEIIDPSDVNALKIVAGKDLASLLTCTDTANSRRLLVTGERYTPRTNEPQDVDGRTGLAGAAGIGAVTLAVGLPPVRTAHRRRRIVRHTTDPYRPVE</sequence>
<reference evidence="4 5" key="1">
    <citation type="submission" date="2018-08" db="EMBL/GenBank/DDBJ databases">
        <title>A genome reference for cultivated species of the human gut microbiota.</title>
        <authorList>
            <person name="Zou Y."/>
            <person name="Xue W."/>
            <person name="Luo G."/>
        </authorList>
    </citation>
    <scope>NUCLEOTIDE SEQUENCE [LARGE SCALE GENOMIC DNA]</scope>
    <source>
        <strain evidence="4 5">OF05-12</strain>
    </source>
</reference>
<evidence type="ECO:0000313" key="4">
    <source>
        <dbReference type="EMBL" id="RGP02610.1"/>
    </source>
</evidence>
<dbReference type="Proteomes" id="UP000261031">
    <property type="component" value="Unassembled WGS sequence"/>
</dbReference>
<name>A0A3E5HLM3_BIFPS</name>
<dbReference type="EMBL" id="QSWD01000003">
    <property type="protein sequence ID" value="RGP02610.1"/>
    <property type="molecule type" value="Genomic_DNA"/>
</dbReference>